<feature type="domain" description="RNA polymerase sigma-70 region 2" evidence="5">
    <location>
        <begin position="13"/>
        <end position="76"/>
    </location>
</feature>
<keyword evidence="9" id="KW-1185">Reference proteome</keyword>
<reference evidence="7" key="2">
    <citation type="submission" date="2016-11" db="EMBL/GenBank/DDBJ databases">
        <title>Complete Genome Sequencing of Pandoraea pulmonicola DSM 16583.</title>
        <authorList>
            <person name="Chan K.-G."/>
        </authorList>
    </citation>
    <scope>NUCLEOTIDE SEQUENCE</scope>
    <source>
        <strain evidence="7">DSM 16583</strain>
    </source>
</reference>
<evidence type="ECO:0000313" key="7">
    <source>
        <dbReference type="EMBL" id="AJC22394.1"/>
    </source>
</evidence>
<evidence type="ECO:0000313" key="9">
    <source>
        <dbReference type="Proteomes" id="UP000035086"/>
    </source>
</evidence>
<dbReference type="GO" id="GO:0016987">
    <property type="term" value="F:sigma factor activity"/>
    <property type="evidence" value="ECO:0007669"/>
    <property type="project" value="UniProtKB-KW"/>
</dbReference>
<accession>A0AAJ4ZHR4</accession>
<evidence type="ECO:0000256" key="2">
    <source>
        <dbReference type="ARBA" id="ARBA00023015"/>
    </source>
</evidence>
<dbReference type="InterPro" id="IPR013325">
    <property type="entry name" value="RNA_pol_sigma_r2"/>
</dbReference>
<keyword evidence="3" id="KW-0731">Sigma factor</keyword>
<dbReference type="InterPro" id="IPR039425">
    <property type="entry name" value="RNA_pol_sigma-70-like"/>
</dbReference>
<dbReference type="EMBL" id="UGSJ01000002">
    <property type="protein sequence ID" value="SUD95658.1"/>
    <property type="molecule type" value="Genomic_DNA"/>
</dbReference>
<organism evidence="8 10">
    <name type="scientific">Pandoraea pulmonicola</name>
    <dbReference type="NCBI Taxonomy" id="93221"/>
    <lineage>
        <taxon>Bacteria</taxon>
        <taxon>Pseudomonadati</taxon>
        <taxon>Pseudomonadota</taxon>
        <taxon>Betaproteobacteria</taxon>
        <taxon>Burkholderiales</taxon>
        <taxon>Burkholderiaceae</taxon>
        <taxon>Pandoraea</taxon>
    </lineage>
</organism>
<dbReference type="PANTHER" id="PTHR43133:SF63">
    <property type="entry name" value="RNA POLYMERASE SIGMA FACTOR FECI-RELATED"/>
    <property type="match status" value="1"/>
</dbReference>
<dbReference type="RefSeq" id="WP_039411231.1">
    <property type="nucleotide sequence ID" value="NZ_CP010310.2"/>
</dbReference>
<dbReference type="InterPro" id="IPR013249">
    <property type="entry name" value="RNA_pol_sigma70_r4_t2"/>
</dbReference>
<dbReference type="Proteomes" id="UP000254589">
    <property type="component" value="Unassembled WGS sequence"/>
</dbReference>
<evidence type="ECO:0000313" key="8">
    <source>
        <dbReference type="EMBL" id="SUD95658.1"/>
    </source>
</evidence>
<sequence length="174" mass="19784">MADDVPQILRNLVLQRYDDLKRRLRRALGSDDLAEDALHDTWLKLQRSDVAGPVHNPQAYVMRMAVNFALEMRRANVQVLSSDEVDALLELVPDTAPGPDRVAEDRSQMQALSEILAALAPRRREILILVRWEGWAQRDVADRLGLSLRTVEYELKAAQDYCAARLARRNGEGR</sequence>
<dbReference type="PANTHER" id="PTHR43133">
    <property type="entry name" value="RNA POLYMERASE ECF-TYPE SIGMA FACTO"/>
    <property type="match status" value="1"/>
</dbReference>
<dbReference type="EMBL" id="CP010310">
    <property type="protein sequence ID" value="AJC22394.1"/>
    <property type="molecule type" value="Genomic_DNA"/>
</dbReference>
<comment type="similarity">
    <text evidence="1">Belongs to the sigma-70 factor family. ECF subfamily.</text>
</comment>
<dbReference type="KEGG" id="ppul:RO07_21380"/>
<reference evidence="8 10" key="3">
    <citation type="submission" date="2018-06" db="EMBL/GenBank/DDBJ databases">
        <authorList>
            <consortium name="Pathogen Informatics"/>
            <person name="Doyle S."/>
        </authorList>
    </citation>
    <scope>NUCLEOTIDE SEQUENCE [LARGE SCALE GENOMIC DNA]</scope>
    <source>
        <strain evidence="8 10">NCTC13159</strain>
    </source>
</reference>
<evidence type="ECO:0000313" key="10">
    <source>
        <dbReference type="Proteomes" id="UP000254589"/>
    </source>
</evidence>
<keyword evidence="2" id="KW-0805">Transcription regulation</keyword>
<evidence type="ECO:0000259" key="6">
    <source>
        <dbReference type="Pfam" id="PF08281"/>
    </source>
</evidence>
<dbReference type="InterPro" id="IPR036388">
    <property type="entry name" value="WH-like_DNA-bd_sf"/>
</dbReference>
<proteinExistence type="inferred from homology"/>
<keyword evidence="4" id="KW-0804">Transcription</keyword>
<feature type="domain" description="RNA polymerase sigma factor 70 region 4 type 2" evidence="6">
    <location>
        <begin position="110"/>
        <end position="157"/>
    </location>
</feature>
<evidence type="ECO:0000259" key="5">
    <source>
        <dbReference type="Pfam" id="PF04542"/>
    </source>
</evidence>
<dbReference type="Gene3D" id="1.10.1740.10">
    <property type="match status" value="1"/>
</dbReference>
<dbReference type="Proteomes" id="UP000035086">
    <property type="component" value="Chromosome"/>
</dbReference>
<dbReference type="Gene3D" id="1.10.10.10">
    <property type="entry name" value="Winged helix-like DNA-binding domain superfamily/Winged helix DNA-binding domain"/>
    <property type="match status" value="1"/>
</dbReference>
<reference evidence="9" key="1">
    <citation type="submission" date="2014-12" db="EMBL/GenBank/DDBJ databases">
        <title>Complete Genome Sequencing of Pandoraea pulmonicola DSM 16583.</title>
        <authorList>
            <person name="Chan K.-G."/>
        </authorList>
    </citation>
    <scope>NUCLEOTIDE SEQUENCE [LARGE SCALE GENOMIC DNA]</scope>
    <source>
        <strain evidence="9">DSM 16583</strain>
    </source>
</reference>
<dbReference type="AlphaFoldDB" id="A0AAJ4ZHR4"/>
<protein>
    <submittedName>
        <fullName evidence="8">Probable RNA polymerase sigma factor fecI</fullName>
    </submittedName>
</protein>
<dbReference type="GO" id="GO:0003677">
    <property type="term" value="F:DNA binding"/>
    <property type="evidence" value="ECO:0007669"/>
    <property type="project" value="InterPro"/>
</dbReference>
<dbReference type="Pfam" id="PF08281">
    <property type="entry name" value="Sigma70_r4_2"/>
    <property type="match status" value="1"/>
</dbReference>
<dbReference type="InterPro" id="IPR013324">
    <property type="entry name" value="RNA_pol_sigma_r3/r4-like"/>
</dbReference>
<evidence type="ECO:0000256" key="4">
    <source>
        <dbReference type="ARBA" id="ARBA00023163"/>
    </source>
</evidence>
<dbReference type="Pfam" id="PF04542">
    <property type="entry name" value="Sigma70_r2"/>
    <property type="match status" value="1"/>
</dbReference>
<dbReference type="SUPFAM" id="SSF88946">
    <property type="entry name" value="Sigma2 domain of RNA polymerase sigma factors"/>
    <property type="match status" value="1"/>
</dbReference>
<dbReference type="InterPro" id="IPR007627">
    <property type="entry name" value="RNA_pol_sigma70_r2"/>
</dbReference>
<dbReference type="SUPFAM" id="SSF88659">
    <property type="entry name" value="Sigma3 and sigma4 domains of RNA polymerase sigma factors"/>
    <property type="match status" value="1"/>
</dbReference>
<evidence type="ECO:0000256" key="3">
    <source>
        <dbReference type="ARBA" id="ARBA00023082"/>
    </source>
</evidence>
<dbReference type="GO" id="GO:0006352">
    <property type="term" value="P:DNA-templated transcription initiation"/>
    <property type="evidence" value="ECO:0007669"/>
    <property type="project" value="InterPro"/>
</dbReference>
<gene>
    <name evidence="8" type="primary">fecI_8</name>
    <name evidence="8" type="ORF">NCTC13159_05130</name>
    <name evidence="7" type="ORF">RO07_21380</name>
</gene>
<dbReference type="NCBIfam" id="TIGR02937">
    <property type="entry name" value="sigma70-ECF"/>
    <property type="match status" value="1"/>
</dbReference>
<evidence type="ECO:0000256" key="1">
    <source>
        <dbReference type="ARBA" id="ARBA00010641"/>
    </source>
</evidence>
<name>A0AAJ4ZHR4_PANPU</name>
<dbReference type="InterPro" id="IPR014284">
    <property type="entry name" value="RNA_pol_sigma-70_dom"/>
</dbReference>